<keyword evidence="4 10" id="KW-0812">Transmembrane</keyword>
<keyword evidence="5 10" id="KW-0276">Fatty acid metabolism</keyword>
<evidence type="ECO:0000256" key="2">
    <source>
        <dbReference type="ARBA" id="ARBA00022516"/>
    </source>
</evidence>
<dbReference type="Proteomes" id="UP000580825">
    <property type="component" value="Unassembled WGS sequence"/>
</dbReference>
<keyword evidence="12" id="KW-1185">Reference proteome</keyword>
<reference evidence="11 12" key="1">
    <citation type="submission" date="2019-09" db="EMBL/GenBank/DDBJ databases">
        <title>Bird 10,000 Genomes (B10K) Project - Family phase.</title>
        <authorList>
            <person name="Zhang G."/>
        </authorList>
    </citation>
    <scope>NUCLEOTIDE SEQUENCE [LARGE SCALE GENOMIC DNA]</scope>
    <source>
        <strain evidence="11">B10K-DU-002-46</strain>
        <tissue evidence="11">Muscle</tissue>
    </source>
</reference>
<evidence type="ECO:0000313" key="11">
    <source>
        <dbReference type="EMBL" id="NXP23868.1"/>
    </source>
</evidence>
<dbReference type="PROSITE" id="PS01188">
    <property type="entry name" value="ELO"/>
    <property type="match status" value="1"/>
</dbReference>
<protein>
    <recommendedName>
        <fullName evidence="10">Elongation of very long chain fatty acids protein</fullName>
        <ecNumber evidence="10">2.3.1.199</ecNumber>
    </recommendedName>
    <alternativeName>
        <fullName evidence="10">Very-long-chain 3-oxoacyl-CoA synthase</fullName>
    </alternativeName>
</protein>
<dbReference type="GO" id="GO:0005789">
    <property type="term" value="C:endoplasmic reticulum membrane"/>
    <property type="evidence" value="ECO:0007669"/>
    <property type="project" value="TreeGrafter"/>
</dbReference>
<dbReference type="GO" id="GO:0019367">
    <property type="term" value="P:fatty acid elongation, saturated fatty acid"/>
    <property type="evidence" value="ECO:0007669"/>
    <property type="project" value="TreeGrafter"/>
</dbReference>
<accession>A0A7L1YRU6</accession>
<dbReference type="PANTHER" id="PTHR11157:SF68">
    <property type="entry name" value="ELONGATION OF VERY LONG CHAIN FATTY ACIDS PROTEIN 3"/>
    <property type="match status" value="1"/>
</dbReference>
<dbReference type="GO" id="GO:0009922">
    <property type="term" value="F:fatty acid elongase activity"/>
    <property type="evidence" value="ECO:0007669"/>
    <property type="project" value="UniProtKB-EC"/>
</dbReference>
<keyword evidence="2 10" id="KW-0444">Lipid biosynthesis</keyword>
<evidence type="ECO:0000256" key="7">
    <source>
        <dbReference type="ARBA" id="ARBA00023098"/>
    </source>
</evidence>
<name>A0A7L1YRU6_9PASS</name>
<dbReference type="PANTHER" id="PTHR11157">
    <property type="entry name" value="FATTY ACID ACYL TRANSFERASE-RELATED"/>
    <property type="match status" value="1"/>
</dbReference>
<feature type="transmembrane region" description="Helical" evidence="10">
    <location>
        <begin position="219"/>
        <end position="238"/>
    </location>
</feature>
<keyword evidence="6 10" id="KW-1133">Transmembrane helix</keyword>
<comment type="similarity">
    <text evidence="10">Belongs to the ELO family.</text>
</comment>
<dbReference type="GO" id="GO:0034626">
    <property type="term" value="P:fatty acid elongation, polyunsaturated fatty acid"/>
    <property type="evidence" value="ECO:0007669"/>
    <property type="project" value="TreeGrafter"/>
</dbReference>
<keyword evidence="9 10" id="KW-0275">Fatty acid biosynthesis</keyword>
<evidence type="ECO:0000256" key="9">
    <source>
        <dbReference type="ARBA" id="ARBA00023160"/>
    </source>
</evidence>
<feature type="non-terminal residue" evidence="11">
    <location>
        <position position="251"/>
    </location>
</feature>
<keyword evidence="3 10" id="KW-0808">Transferase</keyword>
<dbReference type="InterPro" id="IPR030457">
    <property type="entry name" value="ELO_CS"/>
</dbReference>
<evidence type="ECO:0000256" key="8">
    <source>
        <dbReference type="ARBA" id="ARBA00023136"/>
    </source>
</evidence>
<dbReference type="GO" id="GO:0030148">
    <property type="term" value="P:sphingolipid biosynthetic process"/>
    <property type="evidence" value="ECO:0007669"/>
    <property type="project" value="TreeGrafter"/>
</dbReference>
<keyword evidence="7 10" id="KW-0443">Lipid metabolism</keyword>
<dbReference type="EC" id="2.3.1.199" evidence="10"/>
<feature type="transmembrane region" description="Helical" evidence="10">
    <location>
        <begin position="51"/>
        <end position="70"/>
    </location>
</feature>
<evidence type="ECO:0000256" key="10">
    <source>
        <dbReference type="RuleBase" id="RU361115"/>
    </source>
</evidence>
<dbReference type="AlphaFoldDB" id="A0A7L1YRU6"/>
<feature type="transmembrane region" description="Helical" evidence="10">
    <location>
        <begin position="21"/>
        <end position="39"/>
    </location>
</feature>
<dbReference type="InterPro" id="IPR002076">
    <property type="entry name" value="ELO_fam"/>
</dbReference>
<evidence type="ECO:0000256" key="3">
    <source>
        <dbReference type="ARBA" id="ARBA00022679"/>
    </source>
</evidence>
<evidence type="ECO:0000256" key="4">
    <source>
        <dbReference type="ARBA" id="ARBA00022692"/>
    </source>
</evidence>
<evidence type="ECO:0000256" key="6">
    <source>
        <dbReference type="ARBA" id="ARBA00022989"/>
    </source>
</evidence>
<proteinExistence type="inferred from homology"/>
<organism evidence="11 12">
    <name type="scientific">Scytalopus superciliaris</name>
    <dbReference type="NCBI Taxonomy" id="312124"/>
    <lineage>
        <taxon>Eukaryota</taxon>
        <taxon>Metazoa</taxon>
        <taxon>Chordata</taxon>
        <taxon>Craniata</taxon>
        <taxon>Vertebrata</taxon>
        <taxon>Euteleostomi</taxon>
        <taxon>Archelosauria</taxon>
        <taxon>Archosauria</taxon>
        <taxon>Dinosauria</taxon>
        <taxon>Saurischia</taxon>
        <taxon>Theropoda</taxon>
        <taxon>Coelurosauria</taxon>
        <taxon>Aves</taxon>
        <taxon>Neognathae</taxon>
        <taxon>Neoaves</taxon>
        <taxon>Telluraves</taxon>
        <taxon>Australaves</taxon>
        <taxon>Passeriformes</taxon>
        <taxon>Rhinocryptidae</taxon>
        <taxon>Scytalopus</taxon>
    </lineage>
</organism>
<dbReference type="GO" id="GO:0034625">
    <property type="term" value="P:fatty acid elongation, monounsaturated fatty acid"/>
    <property type="evidence" value="ECO:0007669"/>
    <property type="project" value="TreeGrafter"/>
</dbReference>
<feature type="transmembrane region" description="Helical" evidence="10">
    <location>
        <begin position="150"/>
        <end position="169"/>
    </location>
</feature>
<feature type="non-terminal residue" evidence="11">
    <location>
        <position position="1"/>
    </location>
</feature>
<keyword evidence="8 10" id="KW-0472">Membrane</keyword>
<comment type="catalytic activity">
    <reaction evidence="10">
        <text>a very-long-chain acyl-CoA + malonyl-CoA + H(+) = a very-long-chain 3-oxoacyl-CoA + CO2 + CoA</text>
        <dbReference type="Rhea" id="RHEA:32727"/>
        <dbReference type="ChEBI" id="CHEBI:15378"/>
        <dbReference type="ChEBI" id="CHEBI:16526"/>
        <dbReference type="ChEBI" id="CHEBI:57287"/>
        <dbReference type="ChEBI" id="CHEBI:57384"/>
        <dbReference type="ChEBI" id="CHEBI:90725"/>
        <dbReference type="ChEBI" id="CHEBI:90736"/>
        <dbReference type="EC" id="2.3.1.199"/>
    </reaction>
</comment>
<dbReference type="Pfam" id="PF01151">
    <property type="entry name" value="ELO"/>
    <property type="match status" value="1"/>
</dbReference>
<evidence type="ECO:0000256" key="1">
    <source>
        <dbReference type="ARBA" id="ARBA00004141"/>
    </source>
</evidence>
<comment type="caution">
    <text evidence="11">The sequence shown here is derived from an EMBL/GenBank/DDBJ whole genome shotgun (WGS) entry which is preliminary data.</text>
</comment>
<dbReference type="GO" id="GO:0042761">
    <property type="term" value="P:very long-chain fatty acid biosynthetic process"/>
    <property type="evidence" value="ECO:0007669"/>
    <property type="project" value="TreeGrafter"/>
</dbReference>
<feature type="transmembrane region" description="Helical" evidence="10">
    <location>
        <begin position="181"/>
        <end position="207"/>
    </location>
</feature>
<evidence type="ECO:0000256" key="5">
    <source>
        <dbReference type="ARBA" id="ARBA00022832"/>
    </source>
</evidence>
<evidence type="ECO:0000313" key="12">
    <source>
        <dbReference type="Proteomes" id="UP000580825"/>
    </source>
</evidence>
<dbReference type="EMBL" id="VXBX01005632">
    <property type="protein sequence ID" value="NXP23868.1"/>
    <property type="molecule type" value="Genomic_DNA"/>
</dbReference>
<sequence>FEKNFNHTAASQWMSENWHKSFIIGAIYLIVVFGIKHFMKERRPYHLRAPLILWSFSLTLFSGIAARRLWKQLTFLLLTKGLKQAVCSRSFYVHPISKLWVYLFVLSKAAELGDTVFIVLQKKKLTFIHWYHHLVTLLSTWFTCKSMVPGLVWIAALNYSIHFLTYGYYTVTAMGIRVPTSIAMTVTTLQMVQLTAFVIINVLILVWKSNTCYAPWPEWFVTSFFYVSLLALFCNFFSKTYLSSTWKSKGE</sequence>
<gene>
    <name evidence="11" type="primary">Elovl6_0</name>
    <name evidence="11" type="ORF">SCYSUP_R00704</name>
</gene>
<comment type="subcellular location">
    <subcellularLocation>
        <location evidence="1">Membrane</location>
        <topology evidence="1">Multi-pass membrane protein</topology>
    </subcellularLocation>
</comment>
<feature type="transmembrane region" description="Helical" evidence="10">
    <location>
        <begin position="99"/>
        <end position="120"/>
    </location>
</feature>